<dbReference type="PANTHER" id="PTHR35333">
    <property type="entry name" value="BETA-LACTAMASE"/>
    <property type="match status" value="1"/>
</dbReference>
<gene>
    <name evidence="6" type="ORF">ACFSR2_00890</name>
</gene>
<dbReference type="SUPFAM" id="SSF56601">
    <property type="entry name" value="beta-lactamase/transpeptidase-like"/>
    <property type="match status" value="1"/>
</dbReference>
<proteinExistence type="inferred from homology"/>
<keyword evidence="6" id="KW-0378">Hydrolase</keyword>
<dbReference type="EC" id="3.5.2.6" evidence="3"/>
<keyword evidence="4" id="KW-0732">Signal</keyword>
<keyword evidence="7" id="KW-1185">Reference proteome</keyword>
<evidence type="ECO:0000313" key="7">
    <source>
        <dbReference type="Proteomes" id="UP001597510"/>
    </source>
</evidence>
<comment type="similarity">
    <text evidence="2">Belongs to the class-A beta-lactamase family.</text>
</comment>
<reference evidence="7" key="1">
    <citation type="journal article" date="2019" name="Int. J. Syst. Evol. Microbiol.">
        <title>The Global Catalogue of Microorganisms (GCM) 10K type strain sequencing project: providing services to taxonomists for standard genome sequencing and annotation.</title>
        <authorList>
            <consortium name="The Broad Institute Genomics Platform"/>
            <consortium name="The Broad Institute Genome Sequencing Center for Infectious Disease"/>
            <person name="Wu L."/>
            <person name="Ma J."/>
        </authorList>
    </citation>
    <scope>NUCLEOTIDE SEQUENCE [LARGE SCALE GENOMIC DNA]</scope>
    <source>
        <strain evidence="7">KCTC 52344</strain>
    </source>
</reference>
<dbReference type="Gene3D" id="3.40.710.10">
    <property type="entry name" value="DD-peptidase/beta-lactamase superfamily"/>
    <property type="match status" value="1"/>
</dbReference>
<feature type="domain" description="Beta-lactamase class A catalytic" evidence="5">
    <location>
        <begin position="49"/>
        <end position="258"/>
    </location>
</feature>
<dbReference type="Pfam" id="PF13354">
    <property type="entry name" value="Beta-lactamase2"/>
    <property type="match status" value="1"/>
</dbReference>
<evidence type="ECO:0000259" key="5">
    <source>
        <dbReference type="Pfam" id="PF13354"/>
    </source>
</evidence>
<accession>A0ABW5J109</accession>
<evidence type="ECO:0000256" key="2">
    <source>
        <dbReference type="ARBA" id="ARBA00009009"/>
    </source>
</evidence>
<dbReference type="RefSeq" id="WP_340238349.1">
    <property type="nucleotide sequence ID" value="NZ_JBBEWC010000009.1"/>
</dbReference>
<feature type="signal peptide" evidence="4">
    <location>
        <begin position="1"/>
        <end position="19"/>
    </location>
</feature>
<dbReference type="PANTHER" id="PTHR35333:SF3">
    <property type="entry name" value="BETA-LACTAMASE-TYPE TRANSPEPTIDASE FOLD CONTAINING PROTEIN"/>
    <property type="match status" value="1"/>
</dbReference>
<dbReference type="EMBL" id="JBHULC010000001">
    <property type="protein sequence ID" value="MFD2519421.1"/>
    <property type="molecule type" value="Genomic_DNA"/>
</dbReference>
<comment type="caution">
    <text evidence="6">The sequence shown here is derived from an EMBL/GenBank/DDBJ whole genome shotgun (WGS) entry which is preliminary data.</text>
</comment>
<feature type="chain" id="PRO_5045655132" description="beta-lactamase" evidence="4">
    <location>
        <begin position="20"/>
        <end position="284"/>
    </location>
</feature>
<sequence>MKIYFYFFSLLSYCSLSFAQNSPSQKIDANRITDYLSRLPASFKVTMAVESISGEKLYTFRPEVTVPSASVIKIPILMELMEKVKLNQINLDKIHTIKASDKAGDPSIIGNMPDGTKISIRELAWEMIHSSDNTATNILIKEVGMEAVNQNLMRLGSTKTRLNRIMLDTLAVKQGRQNYVNVLEVNDLLRKIYEKKVATPALCDEMIAILKNCRDRSTIPRNLPKDLPIAHKTGELTYVRGDAAIVYTKQPFIISVFVEGFKEVSQAEQIIGDLAQICWENLKK</sequence>
<dbReference type="InterPro" id="IPR000871">
    <property type="entry name" value="Beta-lactam_class-A"/>
</dbReference>
<comment type="catalytic activity">
    <reaction evidence="1">
        <text>a beta-lactam + H2O = a substituted beta-amino acid</text>
        <dbReference type="Rhea" id="RHEA:20401"/>
        <dbReference type="ChEBI" id="CHEBI:15377"/>
        <dbReference type="ChEBI" id="CHEBI:35627"/>
        <dbReference type="ChEBI" id="CHEBI:140347"/>
        <dbReference type="EC" id="3.5.2.6"/>
    </reaction>
</comment>
<protein>
    <recommendedName>
        <fullName evidence="3">beta-lactamase</fullName>
        <ecNumber evidence="3">3.5.2.6</ecNumber>
    </recommendedName>
</protein>
<dbReference type="GO" id="GO:0016787">
    <property type="term" value="F:hydrolase activity"/>
    <property type="evidence" value="ECO:0007669"/>
    <property type="project" value="UniProtKB-KW"/>
</dbReference>
<organism evidence="6 7">
    <name type="scientific">Emticicia soli</name>
    <dbReference type="NCBI Taxonomy" id="2027878"/>
    <lineage>
        <taxon>Bacteria</taxon>
        <taxon>Pseudomonadati</taxon>
        <taxon>Bacteroidota</taxon>
        <taxon>Cytophagia</taxon>
        <taxon>Cytophagales</taxon>
        <taxon>Leadbetterellaceae</taxon>
        <taxon>Emticicia</taxon>
    </lineage>
</organism>
<dbReference type="InterPro" id="IPR045155">
    <property type="entry name" value="Beta-lactam_cat"/>
</dbReference>
<evidence type="ECO:0000256" key="3">
    <source>
        <dbReference type="ARBA" id="ARBA00012865"/>
    </source>
</evidence>
<evidence type="ECO:0000256" key="1">
    <source>
        <dbReference type="ARBA" id="ARBA00001526"/>
    </source>
</evidence>
<dbReference type="Proteomes" id="UP001597510">
    <property type="component" value="Unassembled WGS sequence"/>
</dbReference>
<evidence type="ECO:0000256" key="4">
    <source>
        <dbReference type="SAM" id="SignalP"/>
    </source>
</evidence>
<evidence type="ECO:0000313" key="6">
    <source>
        <dbReference type="EMBL" id="MFD2519421.1"/>
    </source>
</evidence>
<name>A0ABW5J109_9BACT</name>
<dbReference type="InterPro" id="IPR012338">
    <property type="entry name" value="Beta-lactam/transpept-like"/>
</dbReference>